<evidence type="ECO:0000256" key="2">
    <source>
        <dbReference type="ARBA" id="ARBA00013081"/>
    </source>
</evidence>
<gene>
    <name evidence="9" type="ORF">PRCDC_1012100</name>
</gene>
<feature type="region of interest" description="Disordered" evidence="7">
    <location>
        <begin position="121"/>
        <end position="167"/>
    </location>
</feature>
<accession>A0A060RTF2</accession>
<evidence type="ECO:0000313" key="9">
    <source>
        <dbReference type="EMBL" id="CDO64558.1"/>
    </source>
</evidence>
<dbReference type="EC" id="3.1.3.16" evidence="2"/>
<dbReference type="PANTHER" id="PTHR23081:SF36">
    <property type="entry name" value="RNA POLYMERASE II SUBUNIT A C-TERMINAL DOMAIN PHOSPHATASE"/>
    <property type="match status" value="1"/>
</dbReference>
<dbReference type="InterPro" id="IPR036412">
    <property type="entry name" value="HAD-like_sf"/>
</dbReference>
<evidence type="ECO:0000256" key="7">
    <source>
        <dbReference type="SAM" id="MobiDB-lite"/>
    </source>
</evidence>
<comment type="catalytic activity">
    <reaction evidence="6">
        <text>O-phospho-L-threonyl-[protein] + H2O = L-threonyl-[protein] + phosphate</text>
        <dbReference type="Rhea" id="RHEA:47004"/>
        <dbReference type="Rhea" id="RHEA-COMP:11060"/>
        <dbReference type="Rhea" id="RHEA-COMP:11605"/>
        <dbReference type="ChEBI" id="CHEBI:15377"/>
        <dbReference type="ChEBI" id="CHEBI:30013"/>
        <dbReference type="ChEBI" id="CHEBI:43474"/>
        <dbReference type="ChEBI" id="CHEBI:61977"/>
        <dbReference type="EC" id="3.1.3.16"/>
    </reaction>
</comment>
<dbReference type="VEuPathDB" id="PlasmoDB:PRG01_1011200"/>
<feature type="compositionally biased region" description="Low complexity" evidence="7">
    <location>
        <begin position="158"/>
        <end position="167"/>
    </location>
</feature>
<dbReference type="EMBL" id="HG810771">
    <property type="protein sequence ID" value="CDO64558.1"/>
    <property type="molecule type" value="Genomic_DNA"/>
</dbReference>
<feature type="domain" description="FCP1 homology" evidence="8">
    <location>
        <begin position="560"/>
        <end position="706"/>
    </location>
</feature>
<dbReference type="Proteomes" id="UP000027581">
    <property type="component" value="Unassembled WGS sequence"/>
</dbReference>
<feature type="region of interest" description="Disordered" evidence="7">
    <location>
        <begin position="61"/>
        <end position="84"/>
    </location>
</feature>
<evidence type="ECO:0000256" key="6">
    <source>
        <dbReference type="ARBA" id="ARBA00048336"/>
    </source>
</evidence>
<dbReference type="Gene3D" id="3.40.50.1000">
    <property type="entry name" value="HAD superfamily/HAD-like"/>
    <property type="match status" value="1"/>
</dbReference>
<dbReference type="PhylomeDB" id="A0A060RTF2"/>
<feature type="compositionally biased region" description="Basic and acidic residues" evidence="7">
    <location>
        <begin position="1194"/>
        <end position="1205"/>
    </location>
</feature>
<feature type="compositionally biased region" description="Low complexity" evidence="7">
    <location>
        <begin position="136"/>
        <end position="150"/>
    </location>
</feature>
<comment type="catalytic activity">
    <reaction evidence="5">
        <text>O-phospho-L-seryl-[protein] + H2O = L-seryl-[protein] + phosphate</text>
        <dbReference type="Rhea" id="RHEA:20629"/>
        <dbReference type="Rhea" id="RHEA-COMP:9863"/>
        <dbReference type="Rhea" id="RHEA-COMP:11604"/>
        <dbReference type="ChEBI" id="CHEBI:15377"/>
        <dbReference type="ChEBI" id="CHEBI:29999"/>
        <dbReference type="ChEBI" id="CHEBI:43474"/>
        <dbReference type="ChEBI" id="CHEBI:83421"/>
        <dbReference type="EC" id="3.1.3.16"/>
    </reaction>
</comment>
<evidence type="ECO:0000256" key="3">
    <source>
        <dbReference type="ARBA" id="ARBA00022801"/>
    </source>
</evidence>
<dbReference type="InterPro" id="IPR004274">
    <property type="entry name" value="FCP1_dom"/>
</dbReference>
<name>A0A060RTF2_PLARE</name>
<dbReference type="Pfam" id="PF03031">
    <property type="entry name" value="NIF"/>
    <property type="match status" value="1"/>
</dbReference>
<feature type="compositionally biased region" description="Basic and acidic residues" evidence="7">
    <location>
        <begin position="126"/>
        <end position="135"/>
    </location>
</feature>
<evidence type="ECO:0000256" key="5">
    <source>
        <dbReference type="ARBA" id="ARBA00047761"/>
    </source>
</evidence>
<dbReference type="InterPro" id="IPR039189">
    <property type="entry name" value="Fcp1"/>
</dbReference>
<dbReference type="SUPFAM" id="SSF56784">
    <property type="entry name" value="HAD-like"/>
    <property type="match status" value="1"/>
</dbReference>
<protein>
    <recommendedName>
        <fullName evidence="2">protein-serine/threonine phosphatase</fullName>
        <ecNumber evidence="2">3.1.3.16</ecNumber>
    </recommendedName>
</protein>
<feature type="region of interest" description="Disordered" evidence="7">
    <location>
        <begin position="1194"/>
        <end position="1225"/>
    </location>
</feature>
<evidence type="ECO:0000313" key="10">
    <source>
        <dbReference type="Proteomes" id="UP000027581"/>
    </source>
</evidence>
<keyword evidence="3" id="KW-0378">Hydrolase</keyword>
<evidence type="ECO:0000256" key="4">
    <source>
        <dbReference type="ARBA" id="ARBA00023242"/>
    </source>
</evidence>
<proteinExistence type="predicted"/>
<feature type="region of interest" description="Disordered" evidence="7">
    <location>
        <begin position="436"/>
        <end position="497"/>
    </location>
</feature>
<sequence>MDMKNIYLPKGIRLPCKLKWTVDNNSMVSSNQIIAFIIEENKEVFTGEENQEVEPSIKEEYIKDENHNNKNNGDNNNNNIENKKENDIIFKQDNYNEVNNKEICLKDEHIVKDINSTTFNQNINNLHDDSNKTEKSNSSPDNNNHNENNNDFIKDKNITTNDDNNKSIINDNVVQSDLKNNNVKKKDDTNVISLDSKYNEKKNVINFILNNRKNCEIKNNPIVLRSNNNGKINILKNDDNQEYIYINNENELLCEVIDVKCNHEIIFSGICTNCLLNQEEINKSEEQKYFVTPSFLPGQNELYINTDKAIDLEKERMRTIINKKKLCLVLDLDNTLLHASFSLLSVNVNNDIINITTDINNGILENEINYIEELNAQVVSNASHSDDIKSNTKNKKASPLVCKLNNDKILSMNNKNKIEQENTQNYMDRNDMQNININVNNKNNNNNNNYNNNNNNNNNNNYNNNYNNNNNNNNNNNYNNNYNNNNNNYNNNNSNKEDDALINEDIIYPHFCKNKNSIEMYPKIEDIKASYQNYCEFLEKVNTINLLKHKGKYIHYEDFNDNQIKRKIEKLESSILKTNVKYQKGAYIIYYKLRPGVIEFLRTMSEKYEIYLYTMGTLEHAKSCLFLLDPLRKFFGNRVFSRKDCLNSLKHLNKILPTYRSVSICIDDSDYIWKENSSCIKVHGYNYFPDINFFEDIKRAPYFLTKFFTFAQSYLNFTSNIYRFINFKCSEHEEFLKYCKNNIMLYNMKNQVHFSNVETTHNSNNYDAQIKEDVYCTTENNEVEKNELLPSMKTNTFIEPLQIKNKNEHETSLNRNNSLNINNEFVEINDNNFIDLDKEFETDNESDLNLEDDEGDDIIDMYNINNNNNNNNNNIIINSYNNTYHLDTRNDLIELFDESYNYDKENILEDNSNYLDKQNDIYDNKDKTLRKEIEPLQSLSYDKDNIIYDENIILQTVESGIIENNNLNFTYEENKISFEKEKETNENVLKNNTNLLDVNKSINKKKKKKKCKKNNQIKNSDINTPFLRNDTKNYVQPIPLLKKSVHRNITHEDEIILKFISEENFRRYEKYVLDFLSNYFEKNENHTMKSQESSQVIEEENVESSKCEVTNEDALSDEDVSDEDDFEGEFVNLKDQEDEIHMFLDDDFEGEFVNLKDDENDENDEDYTYMDDHMDGKYSNVKHQKNEERIYIKDEKNKQGFENNKKNKNTYKKNSDKNDNPRNDFKKYRMKVKKKIVKKINKNSNVKISKCSKHMNEVNNNTSTNNNEVKQNNEYYESFFIPKNLTEFNFKDNDKQLYYLMSLLNEIHDIFYIMLEQFKQKETNDENRDDQIYNYFLRYPVVRTILTQYRKQVLKGFTFNIGLLSDDIKRSDFMDNIVKFGGLINNQDYNHLLTVNTFIENENFKNVSTSNLMWLERALYTWKSTNPKYYDMKTWEKLHRNFWDVIEYEENKK</sequence>
<dbReference type="GO" id="GO:0008420">
    <property type="term" value="F:RNA polymerase II CTD heptapeptide repeat phosphatase activity"/>
    <property type="evidence" value="ECO:0007669"/>
    <property type="project" value="InterPro"/>
</dbReference>
<reference evidence="9" key="1">
    <citation type="submission" date="2014-01" db="EMBL/GenBank/DDBJ databases">
        <authorList>
            <person name="Aslett M."/>
        </authorList>
    </citation>
    <scope>NUCLEOTIDE SEQUENCE</scope>
    <source>
        <strain evidence="9">CDC</strain>
    </source>
</reference>
<dbReference type="SMART" id="SM00577">
    <property type="entry name" value="CPDc"/>
    <property type="match status" value="1"/>
</dbReference>
<keyword evidence="4" id="KW-0539">Nucleus</keyword>
<dbReference type="VEuPathDB" id="PlasmoDB:PRCDC_1012100"/>
<comment type="subcellular location">
    <subcellularLocation>
        <location evidence="1">Nucleus</location>
    </subcellularLocation>
</comment>
<feature type="compositionally biased region" description="Low complexity" evidence="7">
    <location>
        <begin position="436"/>
        <end position="494"/>
    </location>
</feature>
<feature type="compositionally biased region" description="Basic and acidic residues" evidence="7">
    <location>
        <begin position="1213"/>
        <end position="1225"/>
    </location>
</feature>
<keyword evidence="10" id="KW-1185">Reference proteome</keyword>
<feature type="compositionally biased region" description="Low complexity" evidence="7">
    <location>
        <begin position="69"/>
        <end position="80"/>
    </location>
</feature>
<dbReference type="PANTHER" id="PTHR23081">
    <property type="entry name" value="RNA POLYMERASE II CTD PHOSPHATASE"/>
    <property type="match status" value="1"/>
</dbReference>
<dbReference type="PROSITE" id="PS50969">
    <property type="entry name" value="FCP1"/>
    <property type="match status" value="1"/>
</dbReference>
<evidence type="ECO:0000259" key="8">
    <source>
        <dbReference type="PROSITE" id="PS50969"/>
    </source>
</evidence>
<dbReference type="InterPro" id="IPR023214">
    <property type="entry name" value="HAD_sf"/>
</dbReference>
<organism evidence="9 10">
    <name type="scientific">Plasmodium reichenowi</name>
    <dbReference type="NCBI Taxonomy" id="5854"/>
    <lineage>
        <taxon>Eukaryota</taxon>
        <taxon>Sar</taxon>
        <taxon>Alveolata</taxon>
        <taxon>Apicomplexa</taxon>
        <taxon>Aconoidasida</taxon>
        <taxon>Haemosporida</taxon>
        <taxon>Plasmodiidae</taxon>
        <taxon>Plasmodium</taxon>
        <taxon>Plasmodium (Laverania)</taxon>
    </lineage>
</organism>
<dbReference type="GO" id="GO:0005634">
    <property type="term" value="C:nucleus"/>
    <property type="evidence" value="ECO:0007669"/>
    <property type="project" value="UniProtKB-SubCell"/>
</dbReference>
<evidence type="ECO:0000256" key="1">
    <source>
        <dbReference type="ARBA" id="ARBA00004123"/>
    </source>
</evidence>
<reference evidence="9" key="2">
    <citation type="submission" date="2014-05" db="EMBL/GenBank/DDBJ databases">
        <title>The genome sequences of chimpanzee malaria parasites reveal the path to human adaptation.</title>
        <authorList>
            <person name="Otto T.D."/>
            <person name="Rayner J.C."/>
            <person name="Boehme U."/>
            <person name="Pain A."/>
            <person name="Spottiswoode N."/>
            <person name="Sanders M."/>
            <person name="Quail M."/>
            <person name="Ollomo B."/>
            <person name="Renaud F."/>
            <person name="Thomas A.W."/>
            <person name="Prugnolle F."/>
            <person name="Conway D.J."/>
            <person name="Newbold C."/>
            <person name="Berriman M."/>
        </authorList>
    </citation>
    <scope>NUCLEOTIDE SEQUENCE [LARGE SCALE GENOMIC DNA]</scope>
    <source>
        <strain evidence="9">CDC</strain>
    </source>
</reference>